<feature type="region of interest" description="Disordered" evidence="1">
    <location>
        <begin position="1008"/>
        <end position="1053"/>
    </location>
</feature>
<reference evidence="2" key="1">
    <citation type="submission" date="2020-05" db="EMBL/GenBank/DDBJ databases">
        <title>Mycena genomes resolve the evolution of fungal bioluminescence.</title>
        <authorList>
            <person name="Tsai I.J."/>
        </authorList>
    </citation>
    <scope>NUCLEOTIDE SEQUENCE</scope>
    <source>
        <strain evidence="2">171206Taipei</strain>
    </source>
</reference>
<proteinExistence type="predicted"/>
<feature type="region of interest" description="Disordered" evidence="1">
    <location>
        <begin position="1"/>
        <end position="24"/>
    </location>
</feature>
<feature type="compositionally biased region" description="Polar residues" evidence="1">
    <location>
        <begin position="1"/>
        <end position="10"/>
    </location>
</feature>
<accession>A0A8H6S9J8</accession>
<comment type="caution">
    <text evidence="2">The sequence shown here is derived from an EMBL/GenBank/DDBJ whole genome shotgun (WGS) entry which is preliminary data.</text>
</comment>
<dbReference type="Proteomes" id="UP000636479">
    <property type="component" value="Unassembled WGS sequence"/>
</dbReference>
<protein>
    <submittedName>
        <fullName evidence="2">Uncharacterized protein</fullName>
    </submittedName>
</protein>
<dbReference type="OrthoDB" id="3210731at2759"/>
<organism evidence="2 3">
    <name type="scientific">Mycena indigotica</name>
    <dbReference type="NCBI Taxonomy" id="2126181"/>
    <lineage>
        <taxon>Eukaryota</taxon>
        <taxon>Fungi</taxon>
        <taxon>Dikarya</taxon>
        <taxon>Basidiomycota</taxon>
        <taxon>Agaricomycotina</taxon>
        <taxon>Agaricomycetes</taxon>
        <taxon>Agaricomycetidae</taxon>
        <taxon>Agaricales</taxon>
        <taxon>Marasmiineae</taxon>
        <taxon>Mycenaceae</taxon>
        <taxon>Mycena</taxon>
    </lineage>
</organism>
<dbReference type="GeneID" id="59349990"/>
<feature type="compositionally biased region" description="Polar residues" evidence="1">
    <location>
        <begin position="1008"/>
        <end position="1043"/>
    </location>
</feature>
<keyword evidence="3" id="KW-1185">Reference proteome</keyword>
<sequence length="1102" mass="118716">MPTTSTRYNRPSSPEEAESSATPLRSRLSTMLRTGSTSSPTITHGGQTQKINVVTRVAIIGEAEKEEDNGANIRMYLKISLPLENIAPGSIIPLFAEENVKVLDSQVHPLDKNSVPYDFSPDLSPLLLDAVTALDLKQPAQNFQAVYGLSPPGSNGSVMGSLRSPKLDGASSSRKIPPPPIDMKYTGQIIVSGYSIAYVAPTIFPTRLLLHDDHPRSSSSRRSSSAERHANFMGAIDMWVPLMAQPPRSPYLLSIPTPPQCLNNSIRLALFSPPPQSGSTASLSSTDSGDQYAGCWDLTSDPPVTRKTSRRPSIYNRQDDNLSDSSESVFDVNGAFPTTDRVRIRWAKRQIEVGSEDARRRVGVSEVKGEMTVAVLGKKWSEEHQKEGIVMELDYKGSCKNVFFPGVATMLGMDVSLTAKGSDVAWLPDQEAGWTVGGGTGYTGFDVGAPPKVAGTSRHDSFDSNAPFLSADRSISRQSSASSQASLLRGSLPVNNVPEYSFEGTPSSQGTSLESSMASSSVPSATESSVLLRPPGVPITIHVDMNKILPSTREAKNSFSFSIKGTVLVIPKARKVETDSVDPESVVFPYFSVLVSNSESVTKLVRNTIDSSSSTVEVTYADSSSKTVLQRSDYLKCKDQARISVRSSAVFASSNSAATTPNGSTANINGRPPSRPRTPNPGSRERVSSGTRAMAVLGMAPAATRPKRDGALMIPSLRADVTLLKPTESGSRYPSSYSVRVTLAAPADAESDWLEFGLAKEGSGSDLSPPKVEIVTVSVDDVPVMHETRAATAETKEESGSAGLGVPFGQVGQEWMSWVRMRVGATGGGRVVVDYRVKDIHGADPKGKGKMKARDRTRFEVYLPSFNLPVGRLEVNLDGVPELRITNLRSNFSHAQTTPSGQKFLHYSLPPFFYPHISLNLSPDRGLQNQLFLGFILLLMNLGLVALAIHIEHRSHPPFFPHNAAGLAVDSGGYPTLDSPQVHEPITITVTVSATVYQPTGCWPWQQLPTSASSGEDLNTPLPESTPHNTISETPPSIADTQSPDPPPRPVLPRRHLHTQIRTNNGALPPVTRIHLDVAPAAGNRHPVAEGEGLDWRPNCYL</sequence>
<evidence type="ECO:0000256" key="1">
    <source>
        <dbReference type="SAM" id="MobiDB-lite"/>
    </source>
</evidence>
<feature type="region of interest" description="Disordered" evidence="1">
    <location>
        <begin position="652"/>
        <end position="689"/>
    </location>
</feature>
<evidence type="ECO:0000313" key="2">
    <source>
        <dbReference type="EMBL" id="KAF7295505.1"/>
    </source>
</evidence>
<feature type="region of interest" description="Disordered" evidence="1">
    <location>
        <begin position="157"/>
        <end position="179"/>
    </location>
</feature>
<feature type="compositionally biased region" description="Polar residues" evidence="1">
    <location>
        <begin position="659"/>
        <end position="668"/>
    </location>
</feature>
<evidence type="ECO:0000313" key="3">
    <source>
        <dbReference type="Proteomes" id="UP000636479"/>
    </source>
</evidence>
<dbReference type="RefSeq" id="XP_037216868.1">
    <property type="nucleotide sequence ID" value="XM_037367474.1"/>
</dbReference>
<name>A0A8H6S9J8_9AGAR</name>
<gene>
    <name evidence="2" type="ORF">MIND_01090400</name>
</gene>
<dbReference type="EMBL" id="JACAZF010000009">
    <property type="protein sequence ID" value="KAF7295505.1"/>
    <property type="molecule type" value="Genomic_DNA"/>
</dbReference>
<feature type="region of interest" description="Disordered" evidence="1">
    <location>
        <begin position="294"/>
        <end position="327"/>
    </location>
</feature>
<dbReference type="AlphaFoldDB" id="A0A8H6S9J8"/>
<feature type="compositionally biased region" description="Low complexity" evidence="1">
    <location>
        <begin position="511"/>
        <end position="529"/>
    </location>
</feature>
<feature type="region of interest" description="Disordered" evidence="1">
    <location>
        <begin position="498"/>
        <end position="529"/>
    </location>
</feature>